<organism evidence="5 6">
    <name type="scientific">Kribbella koreensis</name>
    <dbReference type="NCBI Taxonomy" id="57909"/>
    <lineage>
        <taxon>Bacteria</taxon>
        <taxon>Bacillati</taxon>
        <taxon>Actinomycetota</taxon>
        <taxon>Actinomycetes</taxon>
        <taxon>Propionibacteriales</taxon>
        <taxon>Kribbellaceae</taxon>
        <taxon>Kribbella</taxon>
    </lineage>
</organism>
<feature type="domain" description="tRNA/rRNA methyltransferase SpoU type" evidence="3">
    <location>
        <begin position="122"/>
        <end position="265"/>
    </location>
</feature>
<dbReference type="InterPro" id="IPR001537">
    <property type="entry name" value="SpoU_MeTrfase"/>
</dbReference>
<dbReference type="EMBL" id="BAAAHK010000013">
    <property type="protein sequence ID" value="GAA0952257.1"/>
    <property type="molecule type" value="Genomic_DNA"/>
</dbReference>
<dbReference type="InterPro" id="IPR054578">
    <property type="entry name" value="SpoU_sub_bind-like_N"/>
</dbReference>
<accession>A0ABP4BN18</accession>
<dbReference type="SUPFAM" id="SSF75217">
    <property type="entry name" value="alpha/beta knot"/>
    <property type="match status" value="1"/>
</dbReference>
<dbReference type="InterPro" id="IPR029026">
    <property type="entry name" value="tRNA_m1G_MTases_N"/>
</dbReference>
<keyword evidence="2" id="KW-0808">Transferase</keyword>
<reference evidence="6" key="1">
    <citation type="journal article" date="2019" name="Int. J. Syst. Evol. Microbiol.">
        <title>The Global Catalogue of Microorganisms (GCM) 10K type strain sequencing project: providing services to taxonomists for standard genome sequencing and annotation.</title>
        <authorList>
            <consortium name="The Broad Institute Genomics Platform"/>
            <consortium name="The Broad Institute Genome Sequencing Center for Infectious Disease"/>
            <person name="Wu L."/>
            <person name="Ma J."/>
        </authorList>
    </citation>
    <scope>NUCLEOTIDE SEQUENCE [LARGE SCALE GENOMIC DNA]</scope>
    <source>
        <strain evidence="6">JCM 10977</strain>
    </source>
</reference>
<proteinExistence type="predicted"/>
<dbReference type="SUPFAM" id="SSF55315">
    <property type="entry name" value="L30e-like"/>
    <property type="match status" value="1"/>
</dbReference>
<gene>
    <name evidence="5" type="ORF">GCM10009554_55020</name>
</gene>
<protein>
    <submittedName>
        <fullName evidence="5">TrmH family RNA methyltransferase</fullName>
    </submittedName>
</protein>
<evidence type="ECO:0000313" key="5">
    <source>
        <dbReference type="EMBL" id="GAA0952257.1"/>
    </source>
</evidence>
<dbReference type="Pfam" id="PF00588">
    <property type="entry name" value="SpoU_methylase"/>
    <property type="match status" value="1"/>
</dbReference>
<keyword evidence="6" id="KW-1185">Reference proteome</keyword>
<evidence type="ECO:0000256" key="1">
    <source>
        <dbReference type="ARBA" id="ARBA00022603"/>
    </source>
</evidence>
<evidence type="ECO:0000259" key="3">
    <source>
        <dbReference type="Pfam" id="PF00588"/>
    </source>
</evidence>
<sequence>MAAAQRISSRNARFQVWEALLTNRNKRLRAGEFLVQGVRPISLAIEHGWTIRAFLYDSERGLSRWAGDLLQDHRSVERVSMAPELLAELGEKGETPPELIAVVEMPADDLDRIKVGPDFLGVVFDRPTGPGNIGSIIRSADAFGADGVIVTGHAADVYDSKAVRASTGSLFAVPAVRVPSQREVMAWIEEQRAAGTPVVVVGTDEHGEADIFDFDLTQPTLLLIGNETSGLSAAWKELADHLVRIPMTGSASSLNAANAATAVLYETSRQRSQSFKTGGSGDS</sequence>
<dbReference type="PANTHER" id="PTHR43191">
    <property type="entry name" value="RRNA METHYLTRANSFERASE 3"/>
    <property type="match status" value="1"/>
</dbReference>
<dbReference type="Gene3D" id="3.40.1280.10">
    <property type="match status" value="1"/>
</dbReference>
<dbReference type="Gene3D" id="3.30.1330.30">
    <property type="match status" value="1"/>
</dbReference>
<name>A0ABP4BN18_9ACTN</name>
<dbReference type="Pfam" id="PF22655">
    <property type="entry name" value="SpoU_sub_bind_like"/>
    <property type="match status" value="1"/>
</dbReference>
<dbReference type="GO" id="GO:0008168">
    <property type="term" value="F:methyltransferase activity"/>
    <property type="evidence" value="ECO:0007669"/>
    <property type="project" value="UniProtKB-KW"/>
</dbReference>
<dbReference type="InterPro" id="IPR051259">
    <property type="entry name" value="rRNA_Methyltransferase"/>
</dbReference>
<dbReference type="GO" id="GO:0032259">
    <property type="term" value="P:methylation"/>
    <property type="evidence" value="ECO:0007669"/>
    <property type="project" value="UniProtKB-KW"/>
</dbReference>
<dbReference type="Proteomes" id="UP001500542">
    <property type="component" value="Unassembled WGS sequence"/>
</dbReference>
<comment type="caution">
    <text evidence="5">The sequence shown here is derived from an EMBL/GenBank/DDBJ whole genome shotgun (WGS) entry which is preliminary data.</text>
</comment>
<keyword evidence="1 5" id="KW-0489">Methyltransferase</keyword>
<evidence type="ECO:0000259" key="4">
    <source>
        <dbReference type="Pfam" id="PF22655"/>
    </source>
</evidence>
<feature type="domain" description="SpoU L30e-like N-terminal" evidence="4">
    <location>
        <begin position="11"/>
        <end position="101"/>
    </location>
</feature>
<dbReference type="RefSeq" id="WP_343976161.1">
    <property type="nucleotide sequence ID" value="NZ_BAAAHK010000013.1"/>
</dbReference>
<dbReference type="InterPro" id="IPR029064">
    <property type="entry name" value="Ribosomal_eL30-like_sf"/>
</dbReference>
<evidence type="ECO:0000256" key="2">
    <source>
        <dbReference type="ARBA" id="ARBA00022679"/>
    </source>
</evidence>
<dbReference type="InterPro" id="IPR029028">
    <property type="entry name" value="Alpha/beta_knot_MTases"/>
</dbReference>
<dbReference type="PANTHER" id="PTHR43191:SF2">
    <property type="entry name" value="RRNA METHYLTRANSFERASE 3, MITOCHONDRIAL"/>
    <property type="match status" value="1"/>
</dbReference>
<evidence type="ECO:0000313" key="6">
    <source>
        <dbReference type="Proteomes" id="UP001500542"/>
    </source>
</evidence>